<dbReference type="InterPro" id="IPR011009">
    <property type="entry name" value="Kinase-like_dom_sf"/>
</dbReference>
<evidence type="ECO:0000259" key="1">
    <source>
        <dbReference type="PROSITE" id="PS50011"/>
    </source>
</evidence>
<gene>
    <name evidence="2" type="ORF">PMEA_00023161</name>
</gene>
<dbReference type="GO" id="GO:0005524">
    <property type="term" value="F:ATP binding"/>
    <property type="evidence" value="ECO:0007669"/>
    <property type="project" value="InterPro"/>
</dbReference>
<dbReference type="EMBL" id="CALNXJ010000042">
    <property type="protein sequence ID" value="CAH3146902.1"/>
    <property type="molecule type" value="Genomic_DNA"/>
</dbReference>
<name>A0AAU9XGC7_9CNID</name>
<dbReference type="GO" id="GO:0004672">
    <property type="term" value="F:protein kinase activity"/>
    <property type="evidence" value="ECO:0007669"/>
    <property type="project" value="InterPro"/>
</dbReference>
<dbReference type="PANTHER" id="PTHR26392:SF92">
    <property type="entry name" value="PROTEIN KINASE DOMAIN-CONTAINING PROTEIN"/>
    <property type="match status" value="1"/>
</dbReference>
<accession>A0AAU9XGC7</accession>
<comment type="caution">
    <text evidence="2">The sequence shown here is derived from an EMBL/GenBank/DDBJ whole genome shotgun (WGS) entry which is preliminary data.</text>
</comment>
<feature type="domain" description="Protein kinase" evidence="1">
    <location>
        <begin position="294"/>
        <end position="567"/>
    </location>
</feature>
<proteinExistence type="predicted"/>
<dbReference type="PANTHER" id="PTHR26392">
    <property type="entry name" value="MITOGEN-ACTIVATED PROTEIN KINASE KINASE KINASE 7-RELATED"/>
    <property type="match status" value="1"/>
</dbReference>
<dbReference type="InterPro" id="IPR001245">
    <property type="entry name" value="Ser-Thr/Tyr_kinase_cat_dom"/>
</dbReference>
<dbReference type="Pfam" id="PF07714">
    <property type="entry name" value="PK_Tyr_Ser-Thr"/>
    <property type="match status" value="1"/>
</dbReference>
<dbReference type="SUPFAM" id="SSF56112">
    <property type="entry name" value="Protein kinase-like (PK-like)"/>
    <property type="match status" value="1"/>
</dbReference>
<reference evidence="2 3" key="1">
    <citation type="submission" date="2022-05" db="EMBL/GenBank/DDBJ databases">
        <authorList>
            <consortium name="Genoscope - CEA"/>
            <person name="William W."/>
        </authorList>
    </citation>
    <scope>NUCLEOTIDE SEQUENCE [LARGE SCALE GENOMIC DNA]</scope>
</reference>
<evidence type="ECO:0000313" key="2">
    <source>
        <dbReference type="EMBL" id="CAH3146902.1"/>
    </source>
</evidence>
<dbReference type="Gene3D" id="1.10.510.10">
    <property type="entry name" value="Transferase(Phosphotransferase) domain 1"/>
    <property type="match status" value="1"/>
</dbReference>
<dbReference type="AlphaFoldDB" id="A0AAU9XGC7"/>
<keyword evidence="3" id="KW-1185">Reference proteome</keyword>
<dbReference type="Proteomes" id="UP001159428">
    <property type="component" value="Unassembled WGS sequence"/>
</dbReference>
<dbReference type="PROSITE" id="PS50011">
    <property type="entry name" value="PROTEIN_KINASE_DOM"/>
    <property type="match status" value="1"/>
</dbReference>
<protein>
    <recommendedName>
        <fullName evidence="1">Protein kinase domain-containing protein</fullName>
    </recommendedName>
</protein>
<organism evidence="2 3">
    <name type="scientific">Pocillopora meandrina</name>
    <dbReference type="NCBI Taxonomy" id="46732"/>
    <lineage>
        <taxon>Eukaryota</taxon>
        <taxon>Metazoa</taxon>
        <taxon>Cnidaria</taxon>
        <taxon>Anthozoa</taxon>
        <taxon>Hexacorallia</taxon>
        <taxon>Scleractinia</taxon>
        <taxon>Astrocoeniina</taxon>
        <taxon>Pocilloporidae</taxon>
        <taxon>Pocillopora</taxon>
    </lineage>
</organism>
<dbReference type="InterPro" id="IPR000719">
    <property type="entry name" value="Prot_kinase_dom"/>
</dbReference>
<sequence length="576" mass="66606">MREIRRRLDVLKIRQSNDLIEIRERIDNTVHEAVQTLITYLNSNGVHQRFSDWAQDEVRETFEKKGSDGVNQMFQKKLRDVIDEWEDEEFKKTKESLLEQIRQSFHSYESQLRSLRGNVTGGFPNVPGIDPLPEGVSFLGRVFVKISWFIHNWVLPFSWISKPAFLSSNSGETWEQILRSYLWFNSETRDAIEELSVKYLSEAAKEGVLKPFVKKILQEAEQYLSFIETQVPKEIEADKRLLVELSREKRPEGEITATYRPILDGALDIQEKLAFFGLREVGAADICSEWLDWNQGSYKLGAGKFSIMYRGKMTRHGEEQAVALKVFQEVCLAKNASRVIQEANQLSKLDHPHLVKFYGTAVVNENHDLKAILVMELCKEDLRNHFKSNPISVPVVSGERKHVLQAFKWVMEISSALDYIHHKKVVHKDLKLEKILLSEDNAVKLYDFSNCKEVDSITGKREGTPRYMAPEVLRYEMNDFKADIYSFGIVLWEIWFGQEAFACVDLRNLQHFIDLVSEGLRPEGKESKKTPCHWKGLMEKCWDGDPGKRPTAGECKEILTKLNNEWSGQLGEPFPK</sequence>
<evidence type="ECO:0000313" key="3">
    <source>
        <dbReference type="Proteomes" id="UP001159428"/>
    </source>
</evidence>